<dbReference type="EMBL" id="QREI01000003">
    <property type="protein sequence ID" value="REE24767.1"/>
    <property type="molecule type" value="Genomic_DNA"/>
</dbReference>
<evidence type="ECO:0000313" key="3">
    <source>
        <dbReference type="Proteomes" id="UP000256919"/>
    </source>
</evidence>
<evidence type="ECO:0008006" key="4">
    <source>
        <dbReference type="Google" id="ProtNLM"/>
    </source>
</evidence>
<dbReference type="Proteomes" id="UP000256919">
    <property type="component" value="Unassembled WGS sequence"/>
</dbReference>
<dbReference type="AlphaFoldDB" id="A0A3D9MZI6"/>
<organism evidence="2 3">
    <name type="scientific">Winogradskyella pacifica</name>
    <dbReference type="NCBI Taxonomy" id="664642"/>
    <lineage>
        <taxon>Bacteria</taxon>
        <taxon>Pseudomonadati</taxon>
        <taxon>Bacteroidota</taxon>
        <taxon>Flavobacteriia</taxon>
        <taxon>Flavobacteriales</taxon>
        <taxon>Flavobacteriaceae</taxon>
        <taxon>Winogradskyella</taxon>
    </lineage>
</organism>
<dbReference type="OrthoDB" id="6235707at2"/>
<feature type="chain" id="PRO_5017682599" description="NIPSNAP protein" evidence="1">
    <location>
        <begin position="24"/>
        <end position="245"/>
    </location>
</feature>
<proteinExistence type="predicted"/>
<name>A0A3D9MZI6_9FLAO</name>
<keyword evidence="3" id="KW-1185">Reference proteome</keyword>
<protein>
    <recommendedName>
        <fullName evidence="4">NIPSNAP protein</fullName>
    </recommendedName>
</protein>
<evidence type="ECO:0000256" key="1">
    <source>
        <dbReference type="SAM" id="SignalP"/>
    </source>
</evidence>
<keyword evidence="1" id="KW-0732">Signal</keyword>
<gene>
    <name evidence="2" type="ORF">DFQ09_10373</name>
</gene>
<feature type="signal peptide" evidence="1">
    <location>
        <begin position="1"/>
        <end position="23"/>
    </location>
</feature>
<evidence type="ECO:0000313" key="2">
    <source>
        <dbReference type="EMBL" id="REE24767.1"/>
    </source>
</evidence>
<reference evidence="2 3" key="1">
    <citation type="submission" date="2018-07" db="EMBL/GenBank/DDBJ databases">
        <title>Genomic Encyclopedia of Type Strains, Phase III (KMG-III): the genomes of soil and plant-associated and newly described type strains.</title>
        <authorList>
            <person name="Whitman W."/>
        </authorList>
    </citation>
    <scope>NUCLEOTIDE SEQUENCE [LARGE SCALE GENOMIC DNA]</scope>
    <source>
        <strain evidence="2 3">CECT 7948</strain>
    </source>
</reference>
<comment type="caution">
    <text evidence="2">The sequence shown here is derived from an EMBL/GenBank/DDBJ whole genome shotgun (WGS) entry which is preliminary data.</text>
</comment>
<dbReference type="RefSeq" id="WP_115809054.1">
    <property type="nucleotide sequence ID" value="NZ_JABFDI010000003.1"/>
</dbReference>
<accession>A0A3D9MZI6</accession>
<sequence>MKTIKRILFAACFAFLLPAATQAQEDESNIMQLTEYTIKFGHNSTFVEGVKKWNKCYKENNGTNKWNVWHRLQGKGNIYVLESHLANWAEMAETDAAGKACTATALEFIIPNIESFEYNTTRSIPEFSKKTAFEDLGMVWVTNFKVSDYKAFNEAVKEMSSAISKKEGDNRGYWYRVMGGENADFFISEPFKDFADLDKDQESIWKLYEDANGKSKAEALRQKFKDAVDDQWSYAFTLETELSMN</sequence>